<keyword evidence="1" id="KW-0732">Signal</keyword>
<dbReference type="RefSeq" id="WP_170206911.1">
    <property type="nucleotide sequence ID" value="NZ_CAJTBP010000001.1"/>
</dbReference>
<keyword evidence="2" id="KW-0762">Sugar transport</keyword>
<dbReference type="Proteomes" id="UP000318336">
    <property type="component" value="Unassembled WGS sequence"/>
</dbReference>
<dbReference type="PANTHER" id="PTHR43649:SF14">
    <property type="entry name" value="BLR3389 PROTEIN"/>
    <property type="match status" value="1"/>
</dbReference>
<protein>
    <submittedName>
        <fullName evidence="2">Multiple sugar transport system substrate-binding protein</fullName>
    </submittedName>
</protein>
<dbReference type="InterPro" id="IPR006059">
    <property type="entry name" value="SBP"/>
</dbReference>
<dbReference type="PANTHER" id="PTHR43649">
    <property type="entry name" value="ARABINOSE-BINDING PROTEIN-RELATED"/>
    <property type="match status" value="1"/>
</dbReference>
<organism evidence="2 3">
    <name type="scientific">Barrientosiimonas humi</name>
    <dbReference type="NCBI Taxonomy" id="999931"/>
    <lineage>
        <taxon>Bacteria</taxon>
        <taxon>Bacillati</taxon>
        <taxon>Actinomycetota</taxon>
        <taxon>Actinomycetes</taxon>
        <taxon>Micrococcales</taxon>
        <taxon>Dermacoccaceae</taxon>
        <taxon>Barrientosiimonas</taxon>
    </lineage>
</organism>
<sequence>MSSRLSRRAAVLGSLAAATALSGCGSPAARGLFGVAPPEGQLSYWNMFTGGDGANMVTMQEEYLRTHPDVRLDATVLAWGTPYYTKLTLATSGGAPPDVAAVHLSRLQTLAQADLLQPLDESLLGEHDLDPGRFVPTAVQKSRYDNRLHAVPLDTHPFVLFYNVDVCRRAGLLGSDGKLRPIRGPEQFRGAIAAAARVTGGYGGVVNITKDPSTNWRWFATLYYQLGGSVVADNGTRVTLDDDLAAQALGFMQGLTTSGLMPKSIDGPGVTSLFSTGKVGFLLDGEWQIPTYAGSSLKFDVVPVPHVFGPKPVAYADSHALVLPRNAEMDDQRRGTALDFVRSLIGSSVIWAKGGHIPAWLPVQNSAEFRAMRPQANYTEAARTAQYDPPAWYSGAGSQLQNLLGAAIATSQTGSAKPAQAVREMRKQLDKLAAAKPPVE</sequence>
<dbReference type="SUPFAM" id="SSF53850">
    <property type="entry name" value="Periplasmic binding protein-like II"/>
    <property type="match status" value="1"/>
</dbReference>
<keyword evidence="2" id="KW-0813">Transport</keyword>
<comment type="caution">
    <text evidence="2">The sequence shown here is derived from an EMBL/GenBank/DDBJ whole genome shotgun (WGS) entry which is preliminary data.</text>
</comment>
<gene>
    <name evidence="2" type="ORF">FB554_3042</name>
</gene>
<accession>A0A542XGC0</accession>
<evidence type="ECO:0000256" key="1">
    <source>
        <dbReference type="SAM" id="SignalP"/>
    </source>
</evidence>
<dbReference type="Gene3D" id="3.40.190.10">
    <property type="entry name" value="Periplasmic binding protein-like II"/>
    <property type="match status" value="1"/>
</dbReference>
<dbReference type="InterPro" id="IPR006311">
    <property type="entry name" value="TAT_signal"/>
</dbReference>
<evidence type="ECO:0000313" key="2">
    <source>
        <dbReference type="EMBL" id="TQL34860.1"/>
    </source>
</evidence>
<proteinExistence type="predicted"/>
<keyword evidence="3" id="KW-1185">Reference proteome</keyword>
<evidence type="ECO:0000313" key="3">
    <source>
        <dbReference type="Proteomes" id="UP000318336"/>
    </source>
</evidence>
<name>A0A542XGC0_9MICO</name>
<dbReference type="PROSITE" id="PS51318">
    <property type="entry name" value="TAT"/>
    <property type="match status" value="1"/>
</dbReference>
<dbReference type="EMBL" id="VFOK01000001">
    <property type="protein sequence ID" value="TQL34860.1"/>
    <property type="molecule type" value="Genomic_DNA"/>
</dbReference>
<dbReference type="PROSITE" id="PS51257">
    <property type="entry name" value="PROKAR_LIPOPROTEIN"/>
    <property type="match status" value="1"/>
</dbReference>
<dbReference type="Pfam" id="PF01547">
    <property type="entry name" value="SBP_bac_1"/>
    <property type="match status" value="1"/>
</dbReference>
<feature type="signal peptide" evidence="1">
    <location>
        <begin position="1"/>
        <end position="22"/>
    </location>
</feature>
<reference evidence="2 3" key="1">
    <citation type="submission" date="2019-06" db="EMBL/GenBank/DDBJ databases">
        <title>Sequencing the genomes of 1000 actinobacteria strains.</title>
        <authorList>
            <person name="Klenk H.-P."/>
        </authorList>
    </citation>
    <scope>NUCLEOTIDE SEQUENCE [LARGE SCALE GENOMIC DNA]</scope>
    <source>
        <strain evidence="2 3">DSM 24617</strain>
    </source>
</reference>
<dbReference type="InterPro" id="IPR050490">
    <property type="entry name" value="Bact_solute-bd_prot1"/>
</dbReference>
<dbReference type="AlphaFoldDB" id="A0A542XGC0"/>
<feature type="chain" id="PRO_5039209829" evidence="1">
    <location>
        <begin position="23"/>
        <end position="440"/>
    </location>
</feature>